<organism evidence="1 2">
    <name type="scientific">Coemansia reversa (strain ATCC 12441 / NRRL 1564)</name>
    <dbReference type="NCBI Taxonomy" id="763665"/>
    <lineage>
        <taxon>Eukaryota</taxon>
        <taxon>Fungi</taxon>
        <taxon>Fungi incertae sedis</taxon>
        <taxon>Zoopagomycota</taxon>
        <taxon>Kickxellomycotina</taxon>
        <taxon>Kickxellomycetes</taxon>
        <taxon>Kickxellales</taxon>
        <taxon>Kickxellaceae</taxon>
        <taxon>Coemansia</taxon>
    </lineage>
</organism>
<proteinExistence type="predicted"/>
<dbReference type="EMBL" id="KZ303534">
    <property type="protein sequence ID" value="PIA13524.1"/>
    <property type="molecule type" value="Genomic_DNA"/>
</dbReference>
<name>A0A2G5B3E6_COERN</name>
<evidence type="ECO:0000313" key="2">
    <source>
        <dbReference type="Proteomes" id="UP000242474"/>
    </source>
</evidence>
<sequence length="166" mass="19432">MTDQISPYITPPISPQTETNVIQEEPEVSIENPWSIIFAFVLGYKKVQFKVTRDYRCLNDILDTFTDLLVSLKESNSNGDNLIQYYIEEPWITDFYTDSSCQETPFEMNTPPRDCNVDLYFTLNGSSLEKAQHLISHNDELQRFFDELETLMRDHFLETVTNELIQ</sequence>
<accession>A0A2G5B3E6</accession>
<protein>
    <submittedName>
        <fullName evidence="1">Uncharacterized protein</fullName>
    </submittedName>
</protein>
<dbReference type="Proteomes" id="UP000242474">
    <property type="component" value="Unassembled WGS sequence"/>
</dbReference>
<evidence type="ECO:0000313" key="1">
    <source>
        <dbReference type="EMBL" id="PIA13524.1"/>
    </source>
</evidence>
<reference evidence="1 2" key="1">
    <citation type="journal article" date="2015" name="Genome Biol. Evol.">
        <title>Phylogenomic analyses indicate that early fungi evolved digesting cell walls of algal ancestors of land plants.</title>
        <authorList>
            <person name="Chang Y."/>
            <person name="Wang S."/>
            <person name="Sekimoto S."/>
            <person name="Aerts A.L."/>
            <person name="Choi C."/>
            <person name="Clum A."/>
            <person name="LaButti K.M."/>
            <person name="Lindquist E.A."/>
            <person name="Yee Ngan C."/>
            <person name="Ohm R.A."/>
            <person name="Salamov A.A."/>
            <person name="Grigoriev I.V."/>
            <person name="Spatafora J.W."/>
            <person name="Berbee M.L."/>
        </authorList>
    </citation>
    <scope>NUCLEOTIDE SEQUENCE [LARGE SCALE GENOMIC DNA]</scope>
    <source>
        <strain evidence="1 2">NRRL 1564</strain>
    </source>
</reference>
<dbReference type="AlphaFoldDB" id="A0A2G5B3E6"/>
<gene>
    <name evidence="1" type="ORF">COEREDRAFT_89501</name>
</gene>
<keyword evidence="2" id="KW-1185">Reference proteome</keyword>